<accession>A0A0A9AG94</accession>
<dbReference type="EMBL" id="GBRH01247201">
    <property type="protein sequence ID" value="JAD50694.1"/>
    <property type="molecule type" value="Transcribed_RNA"/>
</dbReference>
<dbReference type="AlphaFoldDB" id="A0A0A9AG94"/>
<evidence type="ECO:0000313" key="2">
    <source>
        <dbReference type="EMBL" id="JAD50694.1"/>
    </source>
</evidence>
<name>A0A0A9AG94_ARUDO</name>
<keyword evidence="1" id="KW-0472">Membrane</keyword>
<organism evidence="2">
    <name type="scientific">Arundo donax</name>
    <name type="common">Giant reed</name>
    <name type="synonym">Donax arundinaceus</name>
    <dbReference type="NCBI Taxonomy" id="35708"/>
    <lineage>
        <taxon>Eukaryota</taxon>
        <taxon>Viridiplantae</taxon>
        <taxon>Streptophyta</taxon>
        <taxon>Embryophyta</taxon>
        <taxon>Tracheophyta</taxon>
        <taxon>Spermatophyta</taxon>
        <taxon>Magnoliopsida</taxon>
        <taxon>Liliopsida</taxon>
        <taxon>Poales</taxon>
        <taxon>Poaceae</taxon>
        <taxon>PACMAD clade</taxon>
        <taxon>Arundinoideae</taxon>
        <taxon>Arundineae</taxon>
        <taxon>Arundo</taxon>
    </lineage>
</organism>
<reference evidence="2" key="1">
    <citation type="submission" date="2014-09" db="EMBL/GenBank/DDBJ databases">
        <authorList>
            <person name="Magalhaes I.L.F."/>
            <person name="Oliveira U."/>
            <person name="Santos F.R."/>
            <person name="Vidigal T.H.D.A."/>
            <person name="Brescovit A.D."/>
            <person name="Santos A.J."/>
        </authorList>
    </citation>
    <scope>NUCLEOTIDE SEQUENCE</scope>
    <source>
        <tissue evidence="2">Shoot tissue taken approximately 20 cm above the soil surface</tissue>
    </source>
</reference>
<sequence>MSTVVMFIHSQQLDLFPINLASTVGYLPLALGIFQVMLQLFPLQSSGRSTESITPRLIPWV</sequence>
<protein>
    <submittedName>
        <fullName evidence="2">Uncharacterized protein</fullName>
    </submittedName>
</protein>
<keyword evidence="1" id="KW-1133">Transmembrane helix</keyword>
<keyword evidence="1" id="KW-0812">Transmembrane</keyword>
<reference evidence="2" key="2">
    <citation type="journal article" date="2015" name="Data Brief">
        <title>Shoot transcriptome of the giant reed, Arundo donax.</title>
        <authorList>
            <person name="Barrero R.A."/>
            <person name="Guerrero F.D."/>
            <person name="Moolhuijzen P."/>
            <person name="Goolsby J.A."/>
            <person name="Tidwell J."/>
            <person name="Bellgard S.E."/>
            <person name="Bellgard M.I."/>
        </authorList>
    </citation>
    <scope>NUCLEOTIDE SEQUENCE</scope>
    <source>
        <tissue evidence="2">Shoot tissue taken approximately 20 cm above the soil surface</tissue>
    </source>
</reference>
<feature type="transmembrane region" description="Helical" evidence="1">
    <location>
        <begin position="20"/>
        <end position="41"/>
    </location>
</feature>
<evidence type="ECO:0000256" key="1">
    <source>
        <dbReference type="SAM" id="Phobius"/>
    </source>
</evidence>
<proteinExistence type="predicted"/>